<feature type="transmembrane region" description="Helical" evidence="1">
    <location>
        <begin position="94"/>
        <end position="115"/>
    </location>
</feature>
<keyword evidence="1" id="KW-0812">Transmembrane</keyword>
<dbReference type="Proteomes" id="UP000070089">
    <property type="component" value="Unassembled WGS sequence"/>
</dbReference>
<proteinExistence type="predicted"/>
<dbReference type="OrthoDB" id="10252752at2759"/>
<name>A0A132NRD0_GIAIN</name>
<protein>
    <submittedName>
        <fullName evidence="3">Putative PAP2 superfamily protein</fullName>
    </submittedName>
</protein>
<dbReference type="Pfam" id="PF01569">
    <property type="entry name" value="PAP2"/>
    <property type="match status" value="1"/>
</dbReference>
<dbReference type="SUPFAM" id="SSF48317">
    <property type="entry name" value="Acid phosphatase/Vanadium-dependent haloperoxidase"/>
    <property type="match status" value="1"/>
</dbReference>
<dbReference type="VEuPathDB" id="GiardiaDB:QR46_3336"/>
<dbReference type="InterPro" id="IPR036938">
    <property type="entry name" value="PAP2/HPO_sf"/>
</dbReference>
<feature type="transmembrane region" description="Helical" evidence="1">
    <location>
        <begin position="122"/>
        <end position="144"/>
    </location>
</feature>
<evidence type="ECO:0000256" key="1">
    <source>
        <dbReference type="SAM" id="Phobius"/>
    </source>
</evidence>
<evidence type="ECO:0000313" key="3">
    <source>
        <dbReference type="EMBL" id="KWX12669.1"/>
    </source>
</evidence>
<evidence type="ECO:0000259" key="2">
    <source>
        <dbReference type="Pfam" id="PF01569"/>
    </source>
</evidence>
<gene>
    <name evidence="3" type="ORF">QR46_3336</name>
</gene>
<evidence type="ECO:0000313" key="4">
    <source>
        <dbReference type="Proteomes" id="UP000070089"/>
    </source>
</evidence>
<organism evidence="3 4">
    <name type="scientific">Giardia duodenalis assemblage B</name>
    <dbReference type="NCBI Taxonomy" id="1394984"/>
    <lineage>
        <taxon>Eukaryota</taxon>
        <taxon>Metamonada</taxon>
        <taxon>Diplomonadida</taxon>
        <taxon>Hexamitidae</taxon>
        <taxon>Giardiinae</taxon>
        <taxon>Giardia</taxon>
    </lineage>
</organism>
<keyword evidence="1" id="KW-0472">Membrane</keyword>
<dbReference type="InterPro" id="IPR000326">
    <property type="entry name" value="PAP2/HPO"/>
</dbReference>
<feature type="transmembrane region" description="Helical" evidence="1">
    <location>
        <begin position="228"/>
        <end position="255"/>
    </location>
</feature>
<reference evidence="3 4" key="1">
    <citation type="journal article" date="2015" name="Mol. Biochem. Parasitol.">
        <title>Identification of polymorphic genes for use in assemblage B genotyping assays through comparative genomics of multiple assemblage B Giardia duodenalis isolates.</title>
        <authorList>
            <person name="Wielinga C."/>
            <person name="Thompson R.C."/>
            <person name="Monis P."/>
            <person name="Ryan U."/>
        </authorList>
    </citation>
    <scope>NUCLEOTIDE SEQUENCE [LARGE SCALE GENOMIC DNA]</scope>
    <source>
        <strain evidence="3 4">BAH15c1</strain>
    </source>
</reference>
<dbReference type="AlphaFoldDB" id="A0A132NRD0"/>
<feature type="transmembrane region" description="Helical" evidence="1">
    <location>
        <begin position="197"/>
        <end position="216"/>
    </location>
</feature>
<feature type="transmembrane region" description="Helical" evidence="1">
    <location>
        <begin position="261"/>
        <end position="283"/>
    </location>
</feature>
<dbReference type="EMBL" id="JXTI01000105">
    <property type="protein sequence ID" value="KWX12669.1"/>
    <property type="molecule type" value="Genomic_DNA"/>
</dbReference>
<accession>A0A132NRD0</accession>
<comment type="caution">
    <text evidence="3">The sequence shown here is derived from an EMBL/GenBank/DDBJ whole genome shotgun (WGS) entry which is preliminary data.</text>
</comment>
<sequence>MPYTNMQRIIVRACIRYLNYVPIGMTSPTAGLGFVVLSIASFGTLIFLYVFKEKVADLDQILASAFSSAINNEGIHIPNPYNIGLISFINTYPLVYVLFPLGVMLLCYGILFFVVRSRDKSVYLYFPLSFAIYVTIVQTVVIVMKVLLRRPRPRNTHEFGLLLETCKYEFKAIFTPYLGRSQCSHSLSSTPSGHTAAAAYCILPSIIYITQLFELIRAYWTPRLLGLTILSVTMGLLLTVVALWGISGIILMIIARMSAGAHFLSDTLTAVLIAVAFLFIVVVTRPDIHAVQMYQNKSNEDAENQERTTKRDDTPLQ</sequence>
<feature type="domain" description="Phosphatidic acid phosphatase type 2/haloperoxidase" evidence="2">
    <location>
        <begin position="128"/>
        <end position="286"/>
    </location>
</feature>
<dbReference type="Gene3D" id="1.20.144.10">
    <property type="entry name" value="Phosphatidic acid phosphatase type 2/haloperoxidase"/>
    <property type="match status" value="1"/>
</dbReference>
<keyword evidence="1" id="KW-1133">Transmembrane helix</keyword>
<feature type="transmembrane region" description="Helical" evidence="1">
    <location>
        <begin position="30"/>
        <end position="51"/>
    </location>
</feature>